<evidence type="ECO:0000313" key="1">
    <source>
        <dbReference type="EMBL" id="SFP08129.1"/>
    </source>
</evidence>
<reference evidence="2" key="1">
    <citation type="submission" date="2016-10" db="EMBL/GenBank/DDBJ databases">
        <authorList>
            <person name="Varghese N."/>
            <person name="Submissions S."/>
        </authorList>
    </citation>
    <scope>NUCLEOTIDE SEQUENCE [LARGE SCALE GENOMIC DNA]</scope>
    <source>
        <strain evidence="2">CGMCC 1.7715</strain>
    </source>
</reference>
<dbReference type="Gene3D" id="2.60.40.10">
    <property type="entry name" value="Immunoglobulins"/>
    <property type="match status" value="1"/>
</dbReference>
<sequence length="1735" mass="185403">MRSTPSLGQMAAVLLAVLLPLVLLAEGVLAQVVAEPARTISNTATASWQFAGRERETASNTVTFDVAAPAPEIRTFRPVPGGSFDLDFQAPVCAAAGEQRPLAGNSDTSGGRDGRNQLEADETSIIRVGQPLLFDVVARLANRDPAAIDTLDVVITTSSGDREQQTIYETGPDTGIFVGRIGTVRIAPAPTRDDCRLSLSDGSTIEITAFTPGGDATIASTTVDVLADPFGVVFDSETGEPVDGARVTLIDDVTGLPATVFAEDGVTPWPSTVISGQPATDGAGNVVELGPGEYWFPLTFLGRYRIEIVPPEPYSAPSAVSPEDLARLTRPDGGSFLISDSSYGAPFALDTPVPVQVDIPLDRPSLEIGLTKTASRQRVVPGDVVFYTVTARNADPSRVKRAVVLTDTPAPELRLRPDTIRIDGEEAADRITIAPDGSKLTIALGDIAGGATRRVTYAMSVRPDAAPGRALNDALATDSLGRAARASAAIDIERETIADRLTIIGRITAGPCTRLEDLDDPRPGIPGVRVMMEDGSYAITDADGRYHFEGVVPGTHVVQVSQMTLPEGAELVDCHRGTRNAGSTNSRFVIGQGGSLQVADFHAIVPEGALEDVARFAETRPEGAGARAIEAIASDAVLDGADELVQQVVLLPVANAASAPNSLAPNTDWIALGDGEDGFLTPGVNANPRAPAIRVAVRHRRGQTINLKIDGEPVNPLAFDGTLTPERGGFAVSTWRGVPLLNEKSILTAEVVNSFGEPTKAFAREVFFTTMPTRVELVPELSNLVADGRTRPVVAIRVLDRNDKPLREGVSGNFQLSAPYESAEQLDRQQLNQLTGLAPSSARWTVTGTDGIALIELAPTMVSGSLQLDFVFDDGEIARRQEVEAWIEPGDIEWTVIGLVEGTVGARSVADNMERAGRFDSDLGDDARVALYAKGRVLGKYLVTLAYDSAKQREEQRVLGTIDPQAYYTVFADGSLRRFDAASREKLYVRIETSTFYALYGDFETGFDQTRLARYNRAATGVKGEGRLGQVKAQGFAAEISSRLQREEIQGQGISGPYQLGSRRILANSERVTIETRDRFRSELIVSSQTLTRFIDYDIDLLSGTISFARPVLSRDENLNPQFIVVEYETDGLGEAKLNAGVRADWSSDDGDVRVGATVISDKGDGARTEIGAVDVRARIANSTEVRGEIAVSRSEGDTATGWLVEAQHQTKNIDLLAYAHQLDADYGIGQQNGAELGRRKVGVDGRVLLADHLSILGSVWQDNSLTDDTRRRAVQTQLNLTRQNTDFRLGLSHFNDRLSDGSTNSSTLLEGGVTQRLLNNKLELSAASAIALDDAESVDLPARHRLGVRYAITPDVRLVGAYEIADGENVSARQLRGGIEFTPWQGGQIVTTLGQESINEFGNRAFAAYGLSQALQISKELTLDATIDGNRTLGGSPDIADVINAAQPVASGGQLTGNALFEDFTALTLGAAWRKDRWSVTARGEYRDGEEADRAGAIFGAIRQLGEGSIVGSGATWTRAETEGGATTEVIDAGIAIAHRPAASEVAMLGKLEYRSDRVTGAIAGQAGAAGRTALTVDGDAISRRLVASWSTNWSPRGTDLDEGGMEHETRRDEYTLFLGGRYNFDQFEGTEFSGTTLLAGAGALFGITDRFEIGATATVRANLDDEVYSFSYGPQVGFTPADDVLLTVGYNVDGFRDADFSAARNSEQGFYAAVRIKFDANTFRGLGLGRDAQ</sequence>
<dbReference type="Proteomes" id="UP000199331">
    <property type="component" value="Unassembled WGS sequence"/>
</dbReference>
<protein>
    <submittedName>
        <fullName evidence="1">Conserved repeat domain-containing protein</fullName>
    </submittedName>
</protein>
<keyword evidence="2" id="KW-1185">Reference proteome</keyword>
<organism evidence="1 2">
    <name type="scientific">Qipengyuania nanhaisediminis</name>
    <dbReference type="NCBI Taxonomy" id="604088"/>
    <lineage>
        <taxon>Bacteria</taxon>
        <taxon>Pseudomonadati</taxon>
        <taxon>Pseudomonadota</taxon>
        <taxon>Alphaproteobacteria</taxon>
        <taxon>Sphingomonadales</taxon>
        <taxon>Erythrobacteraceae</taxon>
        <taxon>Qipengyuania</taxon>
    </lineage>
</organism>
<dbReference type="InterPro" id="IPR047589">
    <property type="entry name" value="DUF11_rpt"/>
</dbReference>
<name>A0A1I5MF46_9SPHN</name>
<proteinExistence type="predicted"/>
<gene>
    <name evidence="1" type="ORF">SAMN04488060_1325</name>
</gene>
<dbReference type="STRING" id="604088.SAMN04488060_1325"/>
<accession>A0A1I5MF46</accession>
<dbReference type="EMBL" id="FOWZ01000002">
    <property type="protein sequence ID" value="SFP08129.1"/>
    <property type="molecule type" value="Genomic_DNA"/>
</dbReference>
<dbReference type="InterPro" id="IPR013783">
    <property type="entry name" value="Ig-like_fold"/>
</dbReference>
<dbReference type="SUPFAM" id="SSF117074">
    <property type="entry name" value="Hypothetical protein PA1324"/>
    <property type="match status" value="1"/>
</dbReference>
<evidence type="ECO:0000313" key="2">
    <source>
        <dbReference type="Proteomes" id="UP000199331"/>
    </source>
</evidence>
<dbReference type="NCBIfam" id="TIGR01451">
    <property type="entry name" value="B_ant_repeat"/>
    <property type="match status" value="1"/>
</dbReference>